<accession>A0A5J4X7U9</accession>
<feature type="region of interest" description="Disordered" evidence="1">
    <location>
        <begin position="667"/>
        <end position="774"/>
    </location>
</feature>
<feature type="region of interest" description="Disordered" evidence="1">
    <location>
        <begin position="140"/>
        <end position="162"/>
    </location>
</feature>
<feature type="region of interest" description="Disordered" evidence="1">
    <location>
        <begin position="262"/>
        <end position="287"/>
    </location>
</feature>
<feature type="compositionally biased region" description="Polar residues" evidence="1">
    <location>
        <begin position="431"/>
        <end position="449"/>
    </location>
</feature>
<feature type="compositionally biased region" description="Basic and acidic residues" evidence="1">
    <location>
        <begin position="737"/>
        <end position="759"/>
    </location>
</feature>
<dbReference type="Proteomes" id="UP000324800">
    <property type="component" value="Unassembled WGS sequence"/>
</dbReference>
<feature type="compositionally biased region" description="Basic and acidic residues" evidence="1">
    <location>
        <begin position="959"/>
        <end position="969"/>
    </location>
</feature>
<protein>
    <submittedName>
        <fullName evidence="2">Uncharacterized protein</fullName>
    </submittedName>
</protein>
<gene>
    <name evidence="2" type="ORF">EZS28_001226</name>
</gene>
<evidence type="ECO:0000313" key="3">
    <source>
        <dbReference type="Proteomes" id="UP000324800"/>
    </source>
</evidence>
<organism evidence="2 3">
    <name type="scientific">Streblomastix strix</name>
    <dbReference type="NCBI Taxonomy" id="222440"/>
    <lineage>
        <taxon>Eukaryota</taxon>
        <taxon>Metamonada</taxon>
        <taxon>Preaxostyla</taxon>
        <taxon>Oxymonadida</taxon>
        <taxon>Streblomastigidae</taxon>
        <taxon>Streblomastix</taxon>
    </lineage>
</organism>
<name>A0A5J4X7U9_9EUKA</name>
<comment type="caution">
    <text evidence="2">The sequence shown here is derived from an EMBL/GenBank/DDBJ whole genome shotgun (WGS) entry which is preliminary data.</text>
</comment>
<feature type="compositionally biased region" description="Basic and acidic residues" evidence="1">
    <location>
        <begin position="675"/>
        <end position="722"/>
    </location>
</feature>
<feature type="region of interest" description="Disordered" evidence="1">
    <location>
        <begin position="84"/>
        <end position="106"/>
    </location>
</feature>
<feature type="compositionally biased region" description="Basic residues" evidence="1">
    <location>
        <begin position="819"/>
        <end position="828"/>
    </location>
</feature>
<evidence type="ECO:0000256" key="1">
    <source>
        <dbReference type="SAM" id="MobiDB-lite"/>
    </source>
</evidence>
<reference evidence="2 3" key="1">
    <citation type="submission" date="2019-03" db="EMBL/GenBank/DDBJ databases">
        <title>Single cell metagenomics reveals metabolic interactions within the superorganism composed of flagellate Streblomastix strix and complex community of Bacteroidetes bacteria on its surface.</title>
        <authorList>
            <person name="Treitli S.C."/>
            <person name="Kolisko M."/>
            <person name="Husnik F."/>
            <person name="Keeling P."/>
            <person name="Hampl V."/>
        </authorList>
    </citation>
    <scope>NUCLEOTIDE SEQUENCE [LARGE SCALE GENOMIC DNA]</scope>
    <source>
        <strain evidence="2">ST1C</strain>
    </source>
</reference>
<feature type="compositionally biased region" description="Basic residues" evidence="1">
    <location>
        <begin position="723"/>
        <end position="733"/>
    </location>
</feature>
<feature type="region of interest" description="Disordered" evidence="1">
    <location>
        <begin position="531"/>
        <end position="565"/>
    </location>
</feature>
<feature type="compositionally biased region" description="Basic and acidic residues" evidence="1">
    <location>
        <begin position="1024"/>
        <end position="1049"/>
    </location>
</feature>
<evidence type="ECO:0000313" key="2">
    <source>
        <dbReference type="EMBL" id="KAA6403244.1"/>
    </source>
</evidence>
<feature type="region of interest" description="Disordered" evidence="1">
    <location>
        <begin position="427"/>
        <end position="449"/>
    </location>
</feature>
<feature type="compositionally biased region" description="Basic and acidic residues" evidence="1">
    <location>
        <begin position="801"/>
        <end position="818"/>
    </location>
</feature>
<feature type="compositionally biased region" description="Acidic residues" evidence="1">
    <location>
        <begin position="981"/>
        <end position="1007"/>
    </location>
</feature>
<sequence length="1159" mass="131209">MHETDFGTSEKASVNSITSGSQLANQMTAKFSNSPALRLIQLLSRLRQYSYITKDDKDEIDQIFADINRDRFYTPTELNHISNTHLPVSDADSAQNISTPGDSAESSEIKDYFQIYMQEYSSNQSSSAQNMQTKVQEIISAQNSKPPTPRGGRPRGFSMHSDKEDNLDFQQQLNEGISNSNQININNSLAKHSDLSSFVGSRPQTVQNLRKSKTQHRLTQLQNQTKNLKLQLPVTEISPLALQSQMSDDTNTDDEIYYQNNEEENEEEYKQNEESQNTQFNDGENEQTKILYRRSSVLQQIRDLKNPSNLLKSQNPHLSRSNSIALANVDMLSMQGQQQIFSTFAVQDQNDDQQQIQQKESKFMFEGLNEAEPIIEEKSVCLTEPITSSTNPSILSSTSLSHKTFFFENQQDHHLRQRENSQTLLVEPNEDSTQSLKFSANESAGQDTTQLFSSQSKATAICSEATGSSSLSSSSSSSSSSLSSYTLQSALGTQVETQYQQINSSLPDSPGTFLSPISQLSSQYSGSIAPPQFNTISKGSTQASTYSIHHSHSPQKNLNVQHPEKPFSFNEASKTALVVNIIGKPADQQRLQQELDASIQKHTSQISIALNQDVKNDIFSVKGQEFGTKKAGQTSTRSITPKSMNISASFPKEMDKFGQQISQNINKENSTLKQNELKDNESSKELKRKDNKNDHLKHSNEHKQKEKEQNERSELEKHDQNRHLSRGHRRRSFNRGQDSHEKSHQIEQDHENEQENPDHKNHHKSQEHHDLHEHEGSIDFLTRSASLQHNQKQGVNNAHEQTFRNDNKDGNDQQTNEHAHHHHHKKHVQFGYESGPESVEYHEHDNDNELAGFNTIDTQYHKNHQKHHLSVDVNGEPGSGNISERIERNTLIGERSVSRPPLQLKIDALQPLEDSTSFSGFIQSNKVKSNEEKPKSQLKIGKVVQDAQIFEEITTNPTEQKKDKIDLKKNTNNYKQNQETEKEEEVLEIEQDLENENDDEGDDDDDEKINTEFAARQKTINLQKNKEDLEKLKQGTIKSQKESDEDGKNVNKSPPNKKLEIYDDDDDDEKDQTSKDPFDVKQLLSNLSFLPRRIVTHPPQHFIPVSIPQSIPGPVSQVSPSASCQSFSSSNSQPQAKVIRRISISYPHVSDPFNLQSLG</sequence>
<feature type="region of interest" description="Disordered" evidence="1">
    <location>
        <begin position="801"/>
        <end position="829"/>
    </location>
</feature>
<dbReference type="EMBL" id="SNRW01000122">
    <property type="protein sequence ID" value="KAA6403244.1"/>
    <property type="molecule type" value="Genomic_DNA"/>
</dbReference>
<proteinExistence type="predicted"/>
<feature type="region of interest" description="Disordered" evidence="1">
    <location>
        <begin position="959"/>
        <end position="1077"/>
    </location>
</feature>
<dbReference type="AlphaFoldDB" id="A0A5J4X7U9"/>
<feature type="compositionally biased region" description="Polar residues" evidence="1">
    <location>
        <begin position="531"/>
        <end position="560"/>
    </location>
</feature>